<dbReference type="PROSITE" id="PS51273">
    <property type="entry name" value="GATASE_TYPE_1"/>
    <property type="match status" value="1"/>
</dbReference>
<name>A0ABY6Q5G7_9GAMM</name>
<dbReference type="InterPro" id="IPR044992">
    <property type="entry name" value="ChyE-like"/>
</dbReference>
<dbReference type="InterPro" id="IPR017926">
    <property type="entry name" value="GATASE"/>
</dbReference>
<dbReference type="Gene3D" id="3.40.50.880">
    <property type="match status" value="1"/>
</dbReference>
<gene>
    <name evidence="2" type="ORF">E0F26_03030</name>
</gene>
<evidence type="ECO:0000259" key="1">
    <source>
        <dbReference type="Pfam" id="PF00117"/>
    </source>
</evidence>
<dbReference type="CDD" id="cd01741">
    <property type="entry name" value="GATase1_1"/>
    <property type="match status" value="1"/>
</dbReference>
<evidence type="ECO:0000313" key="3">
    <source>
        <dbReference type="Proteomes" id="UP001317963"/>
    </source>
</evidence>
<dbReference type="PANTHER" id="PTHR42695">
    <property type="entry name" value="GLUTAMINE AMIDOTRANSFERASE YLR126C-RELATED"/>
    <property type="match status" value="1"/>
</dbReference>
<dbReference type="Pfam" id="PF00117">
    <property type="entry name" value="GATase"/>
    <property type="match status" value="1"/>
</dbReference>
<dbReference type="Proteomes" id="UP001317963">
    <property type="component" value="Chromosome"/>
</dbReference>
<feature type="domain" description="Glutamine amidotransferase" evidence="1">
    <location>
        <begin position="55"/>
        <end position="194"/>
    </location>
</feature>
<keyword evidence="3" id="KW-1185">Reference proteome</keyword>
<reference evidence="2 3" key="1">
    <citation type="submission" date="2019-02" db="EMBL/GenBank/DDBJ databases">
        <title>Halieaceae_genomes.</title>
        <authorList>
            <person name="Li S.-H."/>
        </authorList>
    </citation>
    <scope>NUCLEOTIDE SEQUENCE [LARGE SCALE GENOMIC DNA]</scope>
    <source>
        <strain evidence="2 3">JH123</strain>
    </source>
</reference>
<dbReference type="InterPro" id="IPR029062">
    <property type="entry name" value="Class_I_gatase-like"/>
</dbReference>
<dbReference type="PANTHER" id="PTHR42695:SF5">
    <property type="entry name" value="GLUTAMINE AMIDOTRANSFERASE YLR126C-RELATED"/>
    <property type="match status" value="1"/>
</dbReference>
<dbReference type="RefSeq" id="WP_279242571.1">
    <property type="nucleotide sequence ID" value="NZ_CP036501.1"/>
</dbReference>
<organism evidence="2 3">
    <name type="scientific">Candidatus Paraluminiphilus aquimaris</name>
    <dbReference type="NCBI Taxonomy" id="2518994"/>
    <lineage>
        <taxon>Bacteria</taxon>
        <taxon>Pseudomonadati</taxon>
        <taxon>Pseudomonadota</taxon>
        <taxon>Gammaproteobacteria</taxon>
        <taxon>Cellvibrionales</taxon>
        <taxon>Halieaceae</taxon>
        <taxon>Candidatus Paraluminiphilus</taxon>
    </lineage>
</organism>
<protein>
    <submittedName>
        <fullName evidence="2">GMP synthase</fullName>
    </submittedName>
</protein>
<dbReference type="EMBL" id="CP036501">
    <property type="protein sequence ID" value="UZP73775.1"/>
    <property type="molecule type" value="Genomic_DNA"/>
</dbReference>
<sequence length="235" mass="25628">MHIGILKTDAVRTEWVAEFGEYPDMFVRLVGDADPEATFSTWDVEEGVHPTQDDIDSVDGFIITGSKSSAYDDKQWIRDLEGLIQRLHAARKKMVGICFGHQVIAQALGGVVSKSDKGWGVGINVYELGGAPFKGGHTGQLKLIASHQDQVHVLPPGAQNVVSNPHCENAGFVMGDHIFTLQGHPEFVPNYSEAIMAFRGDMIGGERVAEGRASLETHQHEGAKVANWMVDFFAS</sequence>
<dbReference type="SUPFAM" id="SSF52317">
    <property type="entry name" value="Class I glutamine amidotransferase-like"/>
    <property type="match status" value="1"/>
</dbReference>
<proteinExistence type="predicted"/>
<accession>A0ABY6Q5G7</accession>
<evidence type="ECO:0000313" key="2">
    <source>
        <dbReference type="EMBL" id="UZP73775.1"/>
    </source>
</evidence>